<keyword evidence="5 9" id="KW-1133">Transmembrane helix</keyword>
<feature type="domain" description="Major facilitator superfamily (MFS) profile" evidence="10">
    <location>
        <begin position="89"/>
        <end position="548"/>
    </location>
</feature>
<dbReference type="InterPro" id="IPR020846">
    <property type="entry name" value="MFS_dom"/>
</dbReference>
<dbReference type="NCBIfam" id="TIGR00879">
    <property type="entry name" value="SP"/>
    <property type="match status" value="1"/>
</dbReference>
<evidence type="ECO:0000256" key="9">
    <source>
        <dbReference type="SAM" id="Phobius"/>
    </source>
</evidence>
<dbReference type="PANTHER" id="PTHR48020:SF12">
    <property type="entry name" value="PROTON MYO-INOSITOL COTRANSPORTER"/>
    <property type="match status" value="1"/>
</dbReference>
<dbReference type="GeneID" id="95977366"/>
<evidence type="ECO:0000256" key="6">
    <source>
        <dbReference type="ARBA" id="ARBA00023136"/>
    </source>
</evidence>
<dbReference type="InterPro" id="IPR005829">
    <property type="entry name" value="Sugar_transporter_CS"/>
</dbReference>
<evidence type="ECO:0000256" key="8">
    <source>
        <dbReference type="SAM" id="MobiDB-lite"/>
    </source>
</evidence>
<accession>A0ABR3PFG1</accession>
<comment type="caution">
    <text evidence="11">The sequence shown here is derived from an EMBL/GenBank/DDBJ whole genome shotgun (WGS) entry which is preliminary data.</text>
</comment>
<dbReference type="Gene3D" id="1.20.1250.20">
    <property type="entry name" value="MFS general substrate transporter like domains"/>
    <property type="match status" value="1"/>
</dbReference>
<evidence type="ECO:0000256" key="2">
    <source>
        <dbReference type="ARBA" id="ARBA00010992"/>
    </source>
</evidence>
<feature type="transmembrane region" description="Helical" evidence="9">
    <location>
        <begin position="86"/>
        <end position="108"/>
    </location>
</feature>
<reference evidence="11 12" key="1">
    <citation type="submission" date="2024-07" db="EMBL/GenBank/DDBJ databases">
        <title>Draft sequence of the Neodothiora populina.</title>
        <authorList>
            <person name="Drown D.D."/>
            <person name="Schuette U.S."/>
            <person name="Buechlein A.B."/>
            <person name="Rusch D.R."/>
            <person name="Winton L.W."/>
            <person name="Adams G.A."/>
        </authorList>
    </citation>
    <scope>NUCLEOTIDE SEQUENCE [LARGE SCALE GENOMIC DNA]</scope>
    <source>
        <strain evidence="11 12">CPC 39397</strain>
    </source>
</reference>
<evidence type="ECO:0000313" key="12">
    <source>
        <dbReference type="Proteomes" id="UP001562354"/>
    </source>
</evidence>
<dbReference type="InterPro" id="IPR036259">
    <property type="entry name" value="MFS_trans_sf"/>
</dbReference>
<evidence type="ECO:0000259" key="10">
    <source>
        <dbReference type="PROSITE" id="PS50850"/>
    </source>
</evidence>
<feature type="transmembrane region" description="Helical" evidence="9">
    <location>
        <begin position="216"/>
        <end position="237"/>
    </location>
</feature>
<feature type="region of interest" description="Disordered" evidence="8">
    <location>
        <begin position="1"/>
        <end position="66"/>
    </location>
</feature>
<keyword evidence="6 9" id="KW-0472">Membrane</keyword>
<feature type="transmembrane region" description="Helical" evidence="9">
    <location>
        <begin position="156"/>
        <end position="174"/>
    </location>
</feature>
<dbReference type="SUPFAM" id="SSF103473">
    <property type="entry name" value="MFS general substrate transporter"/>
    <property type="match status" value="1"/>
</dbReference>
<sequence length="572" mass="59581">MHGASEDAAHQPLISRSHGQGDGADGDAYPPPLNDQTIASSPREEHFFSRYSTEGPTDGEIGDDADGLLSSASSDVKKNNSLSLSLWLLTLTAGVSGLLFGYDTGIISSMLISFDGDLGRPLTTWDKSAITSSTSVLALIFSPLAGVFADLLGRKVVLGVASLFFVAGALLQAASGHVWMMITGRSIVGAAVGLASSVAPLYIAECAPADARGRLVTVQSLFITGGQVVAYVVGWAAQGHWRWAVGLGALPATMQAGLLLAMDESPRWLVRRAREGEARHVLSRLGMSLRESDRLVTAIRDVVLEEDATLGKHGLKESLVELVSEPVSRRALIVACMLQGLQQLCGFNSLMYFSATIFTLAGFTSPLTTSLSIALTNFLMTLVAFHIIDDIGRRRILLVSIPFMTLGLLACALSFSHINLSNSSPAIIATSASPSASTYSSLLLLSLLLYVAAYAPSLGTIPWHQGELFPSSATRGLGCGIATTVNWLANAVTAATFLPLFGDGRGGGGGGGGAEKRLLGGPGVVFVGYALVCAVGWVWIWWIFPESKGVGLEDVGGAGGGGGQGADGEDGL</sequence>
<feature type="transmembrane region" description="Helical" evidence="9">
    <location>
        <begin position="186"/>
        <end position="204"/>
    </location>
</feature>
<evidence type="ECO:0000256" key="7">
    <source>
        <dbReference type="RuleBase" id="RU003346"/>
    </source>
</evidence>
<dbReference type="PROSITE" id="PS00217">
    <property type="entry name" value="SUGAR_TRANSPORT_2"/>
    <property type="match status" value="1"/>
</dbReference>
<evidence type="ECO:0000256" key="1">
    <source>
        <dbReference type="ARBA" id="ARBA00004141"/>
    </source>
</evidence>
<keyword evidence="3 7" id="KW-0813">Transport</keyword>
<comment type="similarity">
    <text evidence="2 7">Belongs to the major facilitator superfamily. Sugar transporter (TC 2.A.1.1) family.</text>
</comment>
<feature type="transmembrane region" description="Helical" evidence="9">
    <location>
        <begin position="344"/>
        <end position="363"/>
    </location>
</feature>
<dbReference type="Proteomes" id="UP001562354">
    <property type="component" value="Unassembled WGS sequence"/>
</dbReference>
<comment type="subcellular location">
    <subcellularLocation>
        <location evidence="1">Membrane</location>
        <topology evidence="1">Multi-pass membrane protein</topology>
    </subcellularLocation>
</comment>
<dbReference type="PANTHER" id="PTHR48020">
    <property type="entry name" value="PROTON MYO-INOSITOL COTRANSPORTER"/>
    <property type="match status" value="1"/>
</dbReference>
<evidence type="ECO:0000313" key="11">
    <source>
        <dbReference type="EMBL" id="KAL1304718.1"/>
    </source>
</evidence>
<feature type="transmembrane region" description="Helical" evidence="9">
    <location>
        <begin position="243"/>
        <end position="262"/>
    </location>
</feature>
<evidence type="ECO:0000256" key="5">
    <source>
        <dbReference type="ARBA" id="ARBA00022989"/>
    </source>
</evidence>
<dbReference type="EMBL" id="JBFMKM010000008">
    <property type="protein sequence ID" value="KAL1304718.1"/>
    <property type="molecule type" value="Genomic_DNA"/>
</dbReference>
<evidence type="ECO:0000256" key="4">
    <source>
        <dbReference type="ARBA" id="ARBA00022692"/>
    </source>
</evidence>
<dbReference type="InterPro" id="IPR050814">
    <property type="entry name" value="Myo-inositol_Transporter"/>
</dbReference>
<dbReference type="PROSITE" id="PS50850">
    <property type="entry name" value="MFS"/>
    <property type="match status" value="1"/>
</dbReference>
<proteinExistence type="inferred from homology"/>
<dbReference type="RefSeq" id="XP_069200993.1">
    <property type="nucleotide sequence ID" value="XM_069348103.1"/>
</dbReference>
<organism evidence="11 12">
    <name type="scientific">Neodothiora populina</name>
    <dbReference type="NCBI Taxonomy" id="2781224"/>
    <lineage>
        <taxon>Eukaryota</taxon>
        <taxon>Fungi</taxon>
        <taxon>Dikarya</taxon>
        <taxon>Ascomycota</taxon>
        <taxon>Pezizomycotina</taxon>
        <taxon>Dothideomycetes</taxon>
        <taxon>Dothideomycetidae</taxon>
        <taxon>Dothideales</taxon>
        <taxon>Dothioraceae</taxon>
        <taxon>Neodothiora</taxon>
    </lineage>
</organism>
<feature type="transmembrane region" description="Helical" evidence="9">
    <location>
        <begin position="128"/>
        <end position="149"/>
    </location>
</feature>
<protein>
    <recommendedName>
        <fullName evidence="10">Major facilitator superfamily (MFS) profile domain-containing protein</fullName>
    </recommendedName>
</protein>
<dbReference type="InterPro" id="IPR005828">
    <property type="entry name" value="MFS_sugar_transport-like"/>
</dbReference>
<name>A0ABR3PFG1_9PEZI</name>
<dbReference type="InterPro" id="IPR003663">
    <property type="entry name" value="Sugar/inositol_transpt"/>
</dbReference>
<keyword evidence="12" id="KW-1185">Reference proteome</keyword>
<gene>
    <name evidence="11" type="ORF">AAFC00_003665</name>
</gene>
<dbReference type="Pfam" id="PF00083">
    <property type="entry name" value="Sugar_tr"/>
    <property type="match status" value="1"/>
</dbReference>
<feature type="transmembrane region" description="Helical" evidence="9">
    <location>
        <begin position="436"/>
        <end position="455"/>
    </location>
</feature>
<feature type="transmembrane region" description="Helical" evidence="9">
    <location>
        <begin position="524"/>
        <end position="544"/>
    </location>
</feature>
<evidence type="ECO:0000256" key="3">
    <source>
        <dbReference type="ARBA" id="ARBA00022448"/>
    </source>
</evidence>
<feature type="transmembrane region" description="Helical" evidence="9">
    <location>
        <begin position="395"/>
        <end position="416"/>
    </location>
</feature>
<dbReference type="PROSITE" id="PS00216">
    <property type="entry name" value="SUGAR_TRANSPORT_1"/>
    <property type="match status" value="1"/>
</dbReference>
<dbReference type="PRINTS" id="PR00171">
    <property type="entry name" value="SUGRTRNSPORT"/>
</dbReference>
<keyword evidence="4 9" id="KW-0812">Transmembrane</keyword>
<feature type="transmembrane region" description="Helical" evidence="9">
    <location>
        <begin position="369"/>
        <end position="388"/>
    </location>
</feature>